<dbReference type="PANTHER" id="PTHR44845:SF7">
    <property type="entry name" value="PLIPASTATIN SYNTHASE SUBUNIT D"/>
    <property type="match status" value="1"/>
</dbReference>
<dbReference type="PANTHER" id="PTHR44845">
    <property type="entry name" value="CARRIER DOMAIN-CONTAINING PROTEIN"/>
    <property type="match status" value="1"/>
</dbReference>
<dbReference type="Gene3D" id="3.40.50.720">
    <property type="entry name" value="NAD(P)-binding Rossmann-like Domain"/>
    <property type="match status" value="1"/>
</dbReference>
<dbReference type="Pfam" id="PF00501">
    <property type="entry name" value="AMP-binding"/>
    <property type="match status" value="1"/>
</dbReference>
<proteinExistence type="inferred from homology"/>
<evidence type="ECO:0000256" key="3">
    <source>
        <dbReference type="ARBA" id="ARBA00022553"/>
    </source>
</evidence>
<dbReference type="InterPro" id="IPR010080">
    <property type="entry name" value="Thioester_reductase-like_dom"/>
</dbReference>
<dbReference type="CDD" id="cd05930">
    <property type="entry name" value="A_NRPS"/>
    <property type="match status" value="1"/>
</dbReference>
<evidence type="ECO:0000256" key="5">
    <source>
        <dbReference type="SAM" id="MobiDB-lite"/>
    </source>
</evidence>
<dbReference type="InterPro" id="IPR045851">
    <property type="entry name" value="AMP-bd_C_sf"/>
</dbReference>
<dbReference type="InterPro" id="IPR000873">
    <property type="entry name" value="AMP-dep_synth/lig_dom"/>
</dbReference>
<dbReference type="Gene3D" id="3.30.300.30">
    <property type="match status" value="1"/>
</dbReference>
<dbReference type="SUPFAM" id="SSF47336">
    <property type="entry name" value="ACP-like"/>
    <property type="match status" value="1"/>
</dbReference>
<dbReference type="PRINTS" id="PR00154">
    <property type="entry name" value="AMPBINDING"/>
</dbReference>
<evidence type="ECO:0000256" key="1">
    <source>
        <dbReference type="ARBA" id="ARBA00006432"/>
    </source>
</evidence>
<dbReference type="InterPro" id="IPR010071">
    <property type="entry name" value="AA_adenyl_dom"/>
</dbReference>
<dbReference type="Proteomes" id="UP001597233">
    <property type="component" value="Unassembled WGS sequence"/>
</dbReference>
<dbReference type="NCBIfam" id="TIGR01733">
    <property type="entry name" value="AA-adenyl-dom"/>
    <property type="match status" value="1"/>
</dbReference>
<dbReference type="SUPFAM" id="SSF51735">
    <property type="entry name" value="NAD(P)-binding Rossmann-fold domains"/>
    <property type="match status" value="1"/>
</dbReference>
<dbReference type="Pfam" id="PF13193">
    <property type="entry name" value="AMP-binding_C"/>
    <property type="match status" value="1"/>
</dbReference>
<dbReference type="SUPFAM" id="SSF56801">
    <property type="entry name" value="Acetyl-CoA synthetase-like"/>
    <property type="match status" value="1"/>
</dbReference>
<dbReference type="InterPro" id="IPR036736">
    <property type="entry name" value="ACP-like_sf"/>
</dbReference>
<dbReference type="InterPro" id="IPR036291">
    <property type="entry name" value="NAD(P)-bd_dom_sf"/>
</dbReference>
<protein>
    <submittedName>
        <fullName evidence="7">Amino acid adenylation domain-containing protein</fullName>
    </submittedName>
</protein>
<dbReference type="InterPro" id="IPR006162">
    <property type="entry name" value="Ppantetheine_attach_site"/>
</dbReference>
<dbReference type="NCBIfam" id="TIGR01746">
    <property type="entry name" value="Thioester-redct"/>
    <property type="match status" value="1"/>
</dbReference>
<dbReference type="InterPro" id="IPR020459">
    <property type="entry name" value="AMP-binding"/>
</dbReference>
<dbReference type="InterPro" id="IPR025110">
    <property type="entry name" value="AMP-bd_C"/>
</dbReference>
<dbReference type="EMBL" id="JBHUEH010000032">
    <property type="protein sequence ID" value="MFD1888503.1"/>
    <property type="molecule type" value="Genomic_DNA"/>
</dbReference>
<feature type="domain" description="Carrier" evidence="6">
    <location>
        <begin position="740"/>
        <end position="814"/>
    </location>
</feature>
<keyword evidence="2" id="KW-0596">Phosphopantetheine</keyword>
<accession>A0ABW4RS49</accession>
<gene>
    <name evidence="7" type="ORF">ACFSC9_23715</name>
</gene>
<comment type="caution">
    <text evidence="7">The sequence shown here is derived from an EMBL/GenBank/DDBJ whole genome shotgun (WGS) entry which is preliminary data.</text>
</comment>
<dbReference type="Pfam" id="PF07993">
    <property type="entry name" value="NAD_binding_4"/>
    <property type="match status" value="1"/>
</dbReference>
<dbReference type="InterPro" id="IPR020845">
    <property type="entry name" value="AMP-binding_CS"/>
</dbReference>
<dbReference type="Gene3D" id="3.30.559.30">
    <property type="entry name" value="Nonribosomal peptide synthetase, condensation domain"/>
    <property type="match status" value="1"/>
</dbReference>
<dbReference type="InterPro" id="IPR009081">
    <property type="entry name" value="PP-bd_ACP"/>
</dbReference>
<organism evidence="7 8">
    <name type="scientific">Paenibacillus wenxiniae</name>
    <dbReference type="NCBI Taxonomy" id="1636843"/>
    <lineage>
        <taxon>Bacteria</taxon>
        <taxon>Bacillati</taxon>
        <taxon>Bacillota</taxon>
        <taxon>Bacilli</taxon>
        <taxon>Bacillales</taxon>
        <taxon>Paenibacillaceae</taxon>
        <taxon>Paenibacillus</taxon>
    </lineage>
</organism>
<comment type="similarity">
    <text evidence="1">Belongs to the ATP-dependent AMP-binding enzyme family.</text>
</comment>
<dbReference type="Pfam" id="PF00550">
    <property type="entry name" value="PP-binding"/>
    <property type="match status" value="1"/>
</dbReference>
<feature type="region of interest" description="Disordered" evidence="5">
    <location>
        <begin position="1224"/>
        <end position="1249"/>
    </location>
</feature>
<dbReference type="PROSITE" id="PS00012">
    <property type="entry name" value="PHOSPHOPANTETHEINE"/>
    <property type="match status" value="1"/>
</dbReference>
<dbReference type="Gene3D" id="2.30.38.10">
    <property type="entry name" value="Luciferase, Domain 3"/>
    <property type="match status" value="1"/>
</dbReference>
<evidence type="ECO:0000313" key="7">
    <source>
        <dbReference type="EMBL" id="MFD1888503.1"/>
    </source>
</evidence>
<dbReference type="SUPFAM" id="SSF52777">
    <property type="entry name" value="CoA-dependent acyltransferases"/>
    <property type="match status" value="1"/>
</dbReference>
<sequence>MSSPENIFPADKPIQLPALQIPLDHARQHQKDTFAIHRFDLGQVIASYVLRLEAGLQQQSLLLAAYLGWLHRMSAEYETAVLFASNKGTFPVSMSFEESPAFEMIVQQVYTQLQEGKSGQRVQAETMFSFGQTIPAQRGQLINWTIERHPSSLTMVVEYNDSLFKPATIARFSTYYIRLLEALLANPQLPVGAVNILNAEDEVLYAALNHTNAPYNNELTFHSAFEQAAAQHPDRPAISFRETTWTYTQLNEQANQIAHHLLSKGLRKGEFVTMFLDRSLYSVVSLLGIMKAGGVYVPVDPAHPDDRNHYIVQDTRSAFVLTQNEHYHKVHELTAGISTLRGIVPLESIRSDEVIPYNPEIGVLPDDLAYVIYTSGSTGKPKGTLIAHRGVVNLGQVLNEQFEIVPQDIMAQFASYSFDGSVWDTIAPLFHGAHMYMLDADERVSIEEFAVAIERTQTTIVTALPTVFFNQLSAYLSPEGYDRLHSLRLLAVAGEALYGERVRAFQQKINQPVHVVNAYGPTECTVCATMHKVSDALPPHIVNVPIGRPINNYEVWIMNDQQMPCPVGVPGEMYISTVGIAKGYLNQPDKTAAAFVPHPHMEGEKLYRSGDLAKLLPDGTIEYVGRRDSQIKIRGHRIEIGEIEDNLNKYEAIQDAVVVAKKDASNQNMLVAYFTTSDGSKLSPAVIKQFLADRLPSYFVPKFVCQLDEIPISPTGKAERKKLINYPNIELAEQAAGYVAPSTDIEKRIAAAWSEVLNREQIGIHDDFFSIGGDSLHVIHVLVLLKADYPGLKIADFFECKTIAALAARAELPGGGQADLLPFTPSGELIDLVEFPERVHVTEPQEMLQPTKGVLLTGGTGYLGSYLLYELLQRSEAHIYALVRKSGNASSMDRLKSTMELYFGRNMLTGFDERVTVIEGNLEQPGLGINEADHALLAEHMDAIIHSAADVRHFGDPEHFRKANILSTNELLKLATVRKGIRFHFVSTMGIPEDLSLEGKWQQVVEAGTIPDSLRAENVYTNSKLEGEKLVLQAAEQGLAVNIYRAGNLSSHSMSGSFQRNIDSNAMYRMIKAMLLLEKAPAVDQWMDFTPIDYAGRSIVHLALQRDTAGHIFHICNPQQLLYSDLIELINEAGYAVEQLRPEAYHNWLLDSSIRKPAEAMQLAMAQLEGDGARQSPYRLANPLTAARLEQDGITCVAPDLSFIRAMLDYAAGIGYFPAPTPLTDSTSSSTKLENPLTNEPVSSRSLNA</sequence>
<keyword evidence="8" id="KW-1185">Reference proteome</keyword>
<dbReference type="InterPro" id="IPR013120">
    <property type="entry name" value="FAR_NAD-bd"/>
</dbReference>
<reference evidence="8" key="1">
    <citation type="journal article" date="2019" name="Int. J. Syst. Evol. Microbiol.">
        <title>The Global Catalogue of Microorganisms (GCM) 10K type strain sequencing project: providing services to taxonomists for standard genome sequencing and annotation.</title>
        <authorList>
            <consortium name="The Broad Institute Genomics Platform"/>
            <consortium name="The Broad Institute Genome Sequencing Center for Infectious Disease"/>
            <person name="Wu L."/>
            <person name="Ma J."/>
        </authorList>
    </citation>
    <scope>NUCLEOTIDE SEQUENCE [LARGE SCALE GENOMIC DNA]</scope>
    <source>
        <strain evidence="8">CCUG 54950</strain>
    </source>
</reference>
<keyword evidence="4" id="KW-0045">Antibiotic biosynthesis</keyword>
<evidence type="ECO:0000313" key="8">
    <source>
        <dbReference type="Proteomes" id="UP001597233"/>
    </source>
</evidence>
<dbReference type="Gene3D" id="3.40.50.980">
    <property type="match status" value="2"/>
</dbReference>
<dbReference type="PROSITE" id="PS00455">
    <property type="entry name" value="AMP_BINDING"/>
    <property type="match status" value="1"/>
</dbReference>
<evidence type="ECO:0000259" key="6">
    <source>
        <dbReference type="PROSITE" id="PS50075"/>
    </source>
</evidence>
<dbReference type="CDD" id="cd05235">
    <property type="entry name" value="SDR_e1"/>
    <property type="match status" value="1"/>
</dbReference>
<evidence type="ECO:0000256" key="2">
    <source>
        <dbReference type="ARBA" id="ARBA00022450"/>
    </source>
</evidence>
<feature type="compositionally biased region" description="Polar residues" evidence="5">
    <location>
        <begin position="1232"/>
        <end position="1249"/>
    </location>
</feature>
<dbReference type="PROSITE" id="PS50075">
    <property type="entry name" value="CARRIER"/>
    <property type="match status" value="1"/>
</dbReference>
<dbReference type="RefSeq" id="WP_347323214.1">
    <property type="nucleotide sequence ID" value="NZ_JBCGUH010000001.1"/>
</dbReference>
<dbReference type="Gene3D" id="1.10.1200.10">
    <property type="entry name" value="ACP-like"/>
    <property type="match status" value="1"/>
</dbReference>
<evidence type="ECO:0000256" key="4">
    <source>
        <dbReference type="ARBA" id="ARBA00023194"/>
    </source>
</evidence>
<name>A0ABW4RS49_9BACL</name>
<keyword evidence="3" id="KW-0597">Phosphoprotein</keyword>